<protein>
    <submittedName>
        <fullName evidence="2">Uncharacterized protein</fullName>
    </submittedName>
</protein>
<feature type="compositionally biased region" description="Basic residues" evidence="1">
    <location>
        <begin position="274"/>
        <end position="284"/>
    </location>
</feature>
<feature type="region of interest" description="Disordered" evidence="1">
    <location>
        <begin position="210"/>
        <end position="244"/>
    </location>
</feature>
<dbReference type="KEGG" id="tva:4773574"/>
<dbReference type="Proteomes" id="UP000001542">
    <property type="component" value="Unassembled WGS sequence"/>
</dbReference>
<sequence length="445" mass="50844">MHSSTNSSTNSLIEYAKNLDTTTSKIYNSAGKQLQEYEIIDLIQEKGIRDHHEKSALRTRIRSAEERIQTLEDLLSKKSTCSQPNLNKIVQTTNNKAPHSKNITARALIGCSCSEDSSSDSSMNSSSDNNILIVHSHQSISSNTNDSSLFNSKLSQKHKSKPTKVIIVDSKEKKEKQRSDTPIIVVNTVKDNFKSNKNATRIKTNYIDSEISDTSSPAPIPVFTDSNTKKSKISDSKSTKTATSDLIRPSGIVTNSVSTSSLLKSSEVSDKSKSKISHKTHKSSKSKERQKEIDRREEQRVREYLKKHQEKKRLEQQEYLEGWHGHRVYQVQDEEIEKYATVHPNELDCICGTIRKDNCRCHKMREIEDENCRLRMNLRKIKREVQRYKDHKELKEIDDLFRNVNEDELLGHIAVEFHDFLGANEDISRDTAYKLVSRAAKAINH</sequence>
<evidence type="ECO:0000313" key="3">
    <source>
        <dbReference type="Proteomes" id="UP000001542"/>
    </source>
</evidence>
<reference evidence="2" key="2">
    <citation type="journal article" date="2007" name="Science">
        <title>Draft genome sequence of the sexually transmitted pathogen Trichomonas vaginalis.</title>
        <authorList>
            <person name="Carlton J.M."/>
            <person name="Hirt R.P."/>
            <person name="Silva J.C."/>
            <person name="Delcher A.L."/>
            <person name="Schatz M."/>
            <person name="Zhao Q."/>
            <person name="Wortman J.R."/>
            <person name="Bidwell S.L."/>
            <person name="Alsmark U.C.M."/>
            <person name="Besteiro S."/>
            <person name="Sicheritz-Ponten T."/>
            <person name="Noel C.J."/>
            <person name="Dacks J.B."/>
            <person name="Foster P.G."/>
            <person name="Simillion C."/>
            <person name="Van de Peer Y."/>
            <person name="Miranda-Saavedra D."/>
            <person name="Barton G.J."/>
            <person name="Westrop G.D."/>
            <person name="Mueller S."/>
            <person name="Dessi D."/>
            <person name="Fiori P.L."/>
            <person name="Ren Q."/>
            <person name="Paulsen I."/>
            <person name="Zhang H."/>
            <person name="Bastida-Corcuera F.D."/>
            <person name="Simoes-Barbosa A."/>
            <person name="Brown M.T."/>
            <person name="Hayes R.D."/>
            <person name="Mukherjee M."/>
            <person name="Okumura C.Y."/>
            <person name="Schneider R."/>
            <person name="Smith A.J."/>
            <person name="Vanacova S."/>
            <person name="Villalvazo M."/>
            <person name="Haas B.J."/>
            <person name="Pertea M."/>
            <person name="Feldblyum T.V."/>
            <person name="Utterback T.R."/>
            <person name="Shu C.L."/>
            <person name="Osoegawa K."/>
            <person name="de Jong P.J."/>
            <person name="Hrdy I."/>
            <person name="Horvathova L."/>
            <person name="Zubacova Z."/>
            <person name="Dolezal P."/>
            <person name="Malik S.B."/>
            <person name="Logsdon J.M. Jr."/>
            <person name="Henze K."/>
            <person name="Gupta A."/>
            <person name="Wang C.C."/>
            <person name="Dunne R.L."/>
            <person name="Upcroft J.A."/>
            <person name="Upcroft P."/>
            <person name="White O."/>
            <person name="Salzberg S.L."/>
            <person name="Tang P."/>
            <person name="Chiu C.-H."/>
            <person name="Lee Y.-S."/>
            <person name="Embley T.M."/>
            <person name="Coombs G.H."/>
            <person name="Mottram J.C."/>
            <person name="Tachezy J."/>
            <person name="Fraser-Liggett C.M."/>
            <person name="Johnson P.J."/>
        </authorList>
    </citation>
    <scope>NUCLEOTIDE SEQUENCE [LARGE SCALE GENOMIC DNA]</scope>
    <source>
        <strain evidence="2">G3</strain>
    </source>
</reference>
<gene>
    <name evidence="2" type="ORF">TVAG_495900</name>
</gene>
<dbReference type="VEuPathDB" id="TrichDB:TVAGG3_0276040"/>
<organism evidence="2 3">
    <name type="scientific">Trichomonas vaginalis (strain ATCC PRA-98 / G3)</name>
    <dbReference type="NCBI Taxonomy" id="412133"/>
    <lineage>
        <taxon>Eukaryota</taxon>
        <taxon>Metamonada</taxon>
        <taxon>Parabasalia</taxon>
        <taxon>Trichomonadida</taxon>
        <taxon>Trichomonadidae</taxon>
        <taxon>Trichomonas</taxon>
    </lineage>
</organism>
<feature type="compositionally biased region" description="Basic and acidic residues" evidence="1">
    <location>
        <begin position="285"/>
        <end position="299"/>
    </location>
</feature>
<dbReference type="VEuPathDB" id="TrichDB:TVAG_495900"/>
<evidence type="ECO:0000313" key="2">
    <source>
        <dbReference type="EMBL" id="EAY15571.1"/>
    </source>
</evidence>
<dbReference type="RefSeq" id="XP_001327794.1">
    <property type="nucleotide sequence ID" value="XM_001327759.1"/>
</dbReference>
<dbReference type="EMBL" id="DS113254">
    <property type="protein sequence ID" value="EAY15571.1"/>
    <property type="molecule type" value="Genomic_DNA"/>
</dbReference>
<evidence type="ECO:0000256" key="1">
    <source>
        <dbReference type="SAM" id="MobiDB-lite"/>
    </source>
</evidence>
<dbReference type="AlphaFoldDB" id="A2DVM9"/>
<reference evidence="2" key="1">
    <citation type="submission" date="2006-10" db="EMBL/GenBank/DDBJ databases">
        <authorList>
            <person name="Amadeo P."/>
            <person name="Zhao Q."/>
            <person name="Wortman J."/>
            <person name="Fraser-Liggett C."/>
            <person name="Carlton J."/>
        </authorList>
    </citation>
    <scope>NUCLEOTIDE SEQUENCE</scope>
    <source>
        <strain evidence="2">G3</strain>
    </source>
</reference>
<feature type="region of interest" description="Disordered" evidence="1">
    <location>
        <begin position="260"/>
        <end position="299"/>
    </location>
</feature>
<keyword evidence="3" id="KW-1185">Reference proteome</keyword>
<name>A2DVM9_TRIV3</name>
<accession>A2DVM9</accession>
<proteinExistence type="predicted"/>
<dbReference type="SMR" id="A2DVM9"/>
<dbReference type="InParanoid" id="A2DVM9"/>